<evidence type="ECO:0000256" key="2">
    <source>
        <dbReference type="ARBA" id="ARBA00009986"/>
    </source>
</evidence>
<dbReference type="InterPro" id="IPR016161">
    <property type="entry name" value="Ald_DH/histidinol_DH"/>
</dbReference>
<dbReference type="InterPro" id="IPR001130">
    <property type="entry name" value="TatD-like"/>
</dbReference>
<dbReference type="PROSITE" id="PS00070">
    <property type="entry name" value="ALDEHYDE_DEHYDR_CYS"/>
    <property type="match status" value="1"/>
</dbReference>
<organism evidence="14 15">
    <name type="scientific">Didymodactylos carnosus</name>
    <dbReference type="NCBI Taxonomy" id="1234261"/>
    <lineage>
        <taxon>Eukaryota</taxon>
        <taxon>Metazoa</taxon>
        <taxon>Spiralia</taxon>
        <taxon>Gnathifera</taxon>
        <taxon>Rotifera</taxon>
        <taxon>Eurotatoria</taxon>
        <taxon>Bdelloidea</taxon>
        <taxon>Philodinida</taxon>
        <taxon>Philodinidae</taxon>
        <taxon>Didymodactylos</taxon>
    </lineage>
</organism>
<proteinExistence type="inferred from homology"/>
<dbReference type="AlphaFoldDB" id="A0A8S2GD00"/>
<evidence type="ECO:0000313" key="14">
    <source>
        <dbReference type="EMBL" id="CAF3496119.1"/>
    </source>
</evidence>
<reference evidence="14" key="1">
    <citation type="submission" date="2021-02" db="EMBL/GenBank/DDBJ databases">
        <authorList>
            <person name="Nowell W R."/>
        </authorList>
    </citation>
    <scope>NUCLEOTIDE SEQUENCE</scope>
</reference>
<dbReference type="EMBL" id="CAJOBA010000028">
    <property type="protein sequence ID" value="CAF3496119.1"/>
    <property type="molecule type" value="Genomic_DNA"/>
</dbReference>
<comment type="caution">
    <text evidence="14">The sequence shown here is derived from an EMBL/GenBank/DDBJ whole genome shotgun (WGS) entry which is preliminary data.</text>
</comment>
<comment type="catalytic activity">
    <reaction evidence="9">
        <text>D-glyceraldehyde 3-phosphate + NADP(+) + H2O = (2R)-3-phosphoglycerate + NADPH + 2 H(+)</text>
        <dbReference type="Rhea" id="RHEA:14669"/>
        <dbReference type="ChEBI" id="CHEBI:15377"/>
        <dbReference type="ChEBI" id="CHEBI:15378"/>
        <dbReference type="ChEBI" id="CHEBI:57783"/>
        <dbReference type="ChEBI" id="CHEBI:58272"/>
        <dbReference type="ChEBI" id="CHEBI:58349"/>
        <dbReference type="ChEBI" id="CHEBI:59776"/>
        <dbReference type="EC" id="1.2.1.9"/>
    </reaction>
</comment>
<dbReference type="SUPFAM" id="SSF53720">
    <property type="entry name" value="ALDH-like"/>
    <property type="match status" value="1"/>
</dbReference>
<dbReference type="EMBL" id="CAJNOK010000028">
    <property type="protein sequence ID" value="CAF0723733.1"/>
    <property type="molecule type" value="Genomic_DNA"/>
</dbReference>
<dbReference type="CDD" id="cd01310">
    <property type="entry name" value="TatD_DNAse"/>
    <property type="match status" value="1"/>
</dbReference>
<evidence type="ECO:0000256" key="11">
    <source>
        <dbReference type="RuleBase" id="RU003345"/>
    </source>
</evidence>
<evidence type="ECO:0000313" key="15">
    <source>
        <dbReference type="Proteomes" id="UP000682733"/>
    </source>
</evidence>
<dbReference type="InterPro" id="IPR016160">
    <property type="entry name" value="Ald_DH_CS_CYS"/>
</dbReference>
<dbReference type="GO" id="GO:0016788">
    <property type="term" value="F:hydrolase activity, acting on ester bonds"/>
    <property type="evidence" value="ECO:0007669"/>
    <property type="project" value="InterPro"/>
</dbReference>
<dbReference type="InterPro" id="IPR051020">
    <property type="entry name" value="ALDH-related_metabolic_enz"/>
</dbReference>
<feature type="domain" description="Aldehyde dehydrogenase" evidence="12">
    <location>
        <begin position="199"/>
        <end position="472"/>
    </location>
</feature>
<dbReference type="Gene3D" id="3.40.605.10">
    <property type="entry name" value="Aldehyde Dehydrogenase, Chain A, domain 1"/>
    <property type="match status" value="2"/>
</dbReference>
<feature type="domain" description="Aldehyde dehydrogenase" evidence="12">
    <location>
        <begin position="474"/>
        <end position="540"/>
    </location>
</feature>
<dbReference type="Proteomes" id="UP000682733">
    <property type="component" value="Unassembled WGS sequence"/>
</dbReference>
<comment type="similarity">
    <text evidence="2 11">Belongs to the aldehyde dehydrogenase family.</text>
</comment>
<dbReference type="InterPro" id="IPR015590">
    <property type="entry name" value="Aldehyde_DH_dom"/>
</dbReference>
<dbReference type="PANTHER" id="PTHR42991">
    <property type="entry name" value="ALDEHYDE DEHYDROGENASE"/>
    <property type="match status" value="1"/>
</dbReference>
<dbReference type="InterPro" id="IPR029510">
    <property type="entry name" value="Ald_DH_CS_GLU"/>
</dbReference>
<dbReference type="InterPro" id="IPR032466">
    <property type="entry name" value="Metal_Hydrolase"/>
</dbReference>
<dbReference type="InterPro" id="IPR016162">
    <property type="entry name" value="Ald_DH_N"/>
</dbReference>
<dbReference type="Pfam" id="PF01026">
    <property type="entry name" value="TatD_DNase"/>
    <property type="match status" value="1"/>
</dbReference>
<evidence type="ECO:0000313" key="13">
    <source>
        <dbReference type="EMBL" id="CAF0723733.1"/>
    </source>
</evidence>
<dbReference type="Gene3D" id="3.20.20.140">
    <property type="entry name" value="Metal-dependent hydrolases"/>
    <property type="match status" value="1"/>
</dbReference>
<evidence type="ECO:0000256" key="4">
    <source>
        <dbReference type="ARBA" id="ARBA00038980"/>
    </source>
</evidence>
<gene>
    <name evidence="13" type="ORF">OVA965_LOCUS248</name>
    <name evidence="14" type="ORF">TMI583_LOCUS248</name>
</gene>
<dbReference type="PANTHER" id="PTHR42991:SF1">
    <property type="entry name" value="ALDEHYDE DEHYDROGENASE"/>
    <property type="match status" value="1"/>
</dbReference>
<dbReference type="SUPFAM" id="SSF51556">
    <property type="entry name" value="Metallo-dependent hydrolases"/>
    <property type="match status" value="1"/>
</dbReference>
<evidence type="ECO:0000256" key="9">
    <source>
        <dbReference type="ARBA" id="ARBA00049186"/>
    </source>
</evidence>
<dbReference type="Proteomes" id="UP000677228">
    <property type="component" value="Unassembled WGS sequence"/>
</dbReference>
<dbReference type="GO" id="GO:0008911">
    <property type="term" value="F:lactaldehyde dehydrogenase (NAD+) activity"/>
    <property type="evidence" value="ECO:0007669"/>
    <property type="project" value="TreeGrafter"/>
</dbReference>
<evidence type="ECO:0000256" key="8">
    <source>
        <dbReference type="ARBA" id="ARBA00043052"/>
    </source>
</evidence>
<evidence type="ECO:0000256" key="6">
    <source>
        <dbReference type="ARBA" id="ARBA00042470"/>
    </source>
</evidence>
<evidence type="ECO:0000259" key="12">
    <source>
        <dbReference type="Pfam" id="PF00171"/>
    </source>
</evidence>
<dbReference type="InterPro" id="IPR016163">
    <property type="entry name" value="Ald_DH_C"/>
</dbReference>
<evidence type="ECO:0000256" key="7">
    <source>
        <dbReference type="ARBA" id="ARBA00042646"/>
    </source>
</evidence>
<dbReference type="GO" id="GO:0008886">
    <property type="term" value="F:glyceraldehyde-3-phosphate dehydrogenase (NADP+) (non-phosphorylating) activity"/>
    <property type="evidence" value="ECO:0007669"/>
    <property type="project" value="UniProtKB-EC"/>
</dbReference>
<dbReference type="PROSITE" id="PS00687">
    <property type="entry name" value="ALDEHYDE_DEHYDR_GLU"/>
    <property type="match status" value="1"/>
</dbReference>
<evidence type="ECO:0000256" key="10">
    <source>
        <dbReference type="PROSITE-ProRule" id="PRU10007"/>
    </source>
</evidence>
<protein>
    <recommendedName>
        <fullName evidence="5">NADP-dependent glyceraldehyde-3-phosphate dehydrogenase</fullName>
        <ecNumber evidence="4">1.2.1.9</ecNumber>
    </recommendedName>
    <alternativeName>
        <fullName evidence="6">Glyceraldehyde-3-phosphate dehydrogenase [NADP(+)]</fullName>
    </alternativeName>
    <alternativeName>
        <fullName evidence="7">Non-phosphorylating glyceraldehyde 3-phosphate dehydrogenase</fullName>
    </alternativeName>
    <alternativeName>
        <fullName evidence="8">Triosephosphate dehydrogenase</fullName>
    </alternativeName>
</protein>
<evidence type="ECO:0000256" key="5">
    <source>
        <dbReference type="ARBA" id="ARBA00040853"/>
    </source>
</evidence>
<name>A0A8S2GD00_9BILA</name>
<keyword evidence="3 11" id="KW-0560">Oxidoreductase</keyword>
<dbReference type="Gene3D" id="3.40.309.10">
    <property type="entry name" value="Aldehyde Dehydrogenase, Chain A, domain 2"/>
    <property type="match status" value="2"/>
</dbReference>
<dbReference type="EC" id="1.2.1.9" evidence="4"/>
<accession>A0A8S2GD00</accession>
<dbReference type="Pfam" id="PF00171">
    <property type="entry name" value="Aldedh"/>
    <property type="match status" value="2"/>
</dbReference>
<comment type="similarity">
    <text evidence="1">Belongs to the metallo-dependent hydrolases superfamily. TatD-type hydrolase family.</text>
</comment>
<evidence type="ECO:0000256" key="1">
    <source>
        <dbReference type="ARBA" id="ARBA00009275"/>
    </source>
</evidence>
<feature type="active site" evidence="10">
    <location>
        <position position="379"/>
    </location>
</feature>
<evidence type="ECO:0000256" key="3">
    <source>
        <dbReference type="ARBA" id="ARBA00023002"/>
    </source>
</evidence>
<sequence>MAVSEQWASDLIELKKLINQNSQKIVAVGEIAFLAQIQLASELNLPVVLHCLLAYDEMITLLKESGLNLSGIVHAFAGNQRQAQALLNLGFYLSVSGVITHPGHESLESVFAQVPLDHLVLETDAPYLKPNDEHSYTNLPGNVLPIAKQLANKLSIPTKEVIKHTRNNALLALKINQYLIKEVKANKKDSLLKTNLDGKSAALMLKHKDELASLLSIEIAKPYLEAEAEVVRTIEYIEDTVRDFEYLVNNPLTYSGQQLRAPKKHAIYQRVPLGVGLAISPFNYPINLAMSKLAPALVTGNTIAFKPATQGTRAALRMVELLYEGGVPTDVLVLIIGKGSIIGDYVVAHPAFAFINFTGGTEVGLNISKLAPNIPRILELGGNDPGLVLPDADLATTVKHIIKGAFSYSGQRCTAIKRVLVLKPQAAALIQMLSEEVKKLRFGPPDREHDLSAMISVKAADKAEQMLKEAIAGRYGLQASIFTTNLKQAQVIADQLEVGTVNVNAPSSRGPDILPYIGIKDSGQGVQGIREALMSVTRYKGTIINS</sequence>